<dbReference type="SUPFAM" id="SSF55729">
    <property type="entry name" value="Acyl-CoA N-acyltransferases (Nat)"/>
    <property type="match status" value="1"/>
</dbReference>
<comment type="caution">
    <text evidence="2">The sequence shown here is derived from an EMBL/GenBank/DDBJ whole genome shotgun (WGS) entry which is preliminary data.</text>
</comment>
<evidence type="ECO:0000313" key="2">
    <source>
        <dbReference type="EMBL" id="MVO98302.1"/>
    </source>
</evidence>
<protein>
    <submittedName>
        <fullName evidence="2">GNAT family N-acetyltransferase</fullName>
    </submittedName>
</protein>
<keyword evidence="3" id="KW-1185">Reference proteome</keyword>
<proteinExistence type="predicted"/>
<dbReference type="GO" id="GO:0016747">
    <property type="term" value="F:acyltransferase activity, transferring groups other than amino-acyl groups"/>
    <property type="evidence" value="ECO:0007669"/>
    <property type="project" value="InterPro"/>
</dbReference>
<dbReference type="InterPro" id="IPR016181">
    <property type="entry name" value="Acyl_CoA_acyltransferase"/>
</dbReference>
<dbReference type="Pfam" id="PF00583">
    <property type="entry name" value="Acetyltransf_1"/>
    <property type="match status" value="1"/>
</dbReference>
<organism evidence="2 3">
    <name type="scientific">Paenibacillus lutrae</name>
    <dbReference type="NCBI Taxonomy" id="2078573"/>
    <lineage>
        <taxon>Bacteria</taxon>
        <taxon>Bacillati</taxon>
        <taxon>Bacillota</taxon>
        <taxon>Bacilli</taxon>
        <taxon>Bacillales</taxon>
        <taxon>Paenibacillaceae</taxon>
        <taxon>Paenibacillus</taxon>
    </lineage>
</organism>
<dbReference type="Gene3D" id="3.40.630.30">
    <property type="match status" value="1"/>
</dbReference>
<dbReference type="OrthoDB" id="9803772at2"/>
<dbReference type="PROSITE" id="PS51186">
    <property type="entry name" value="GNAT"/>
    <property type="match status" value="1"/>
</dbReference>
<dbReference type="Proteomes" id="UP000490800">
    <property type="component" value="Unassembled WGS sequence"/>
</dbReference>
<dbReference type="EMBL" id="RHLK01000001">
    <property type="protein sequence ID" value="MVO98302.1"/>
    <property type="molecule type" value="Genomic_DNA"/>
</dbReference>
<name>A0A7X3FEQ5_9BACL</name>
<sequence>MKESDPERISEAFREQGWDKSSDQYTRYLEEQINGKQVTLIAEVEGDFAGYANIVWQSDYPYFKKHHIPEIQDFNVLIKYRRRGIGTMLMNTCEEMIRERFDAAGLGVGLFRDYGEAQILYANRGYIPDGKGIYKNGEYLSYGQKVTVDDDLNLFFVKKLR</sequence>
<reference evidence="2 3" key="1">
    <citation type="journal article" date="2019" name="Microorganisms">
        <title>Paenibacillus lutrae sp. nov., A Chitinolytic Species Isolated from A River Otter in Castril Natural Park, Granada, Spain.</title>
        <authorList>
            <person name="Rodriguez M."/>
            <person name="Reina J.C."/>
            <person name="Bejar V."/>
            <person name="Llamas I."/>
        </authorList>
    </citation>
    <scope>NUCLEOTIDE SEQUENCE [LARGE SCALE GENOMIC DNA]</scope>
    <source>
        <strain evidence="2 3">N10</strain>
    </source>
</reference>
<feature type="domain" description="N-acetyltransferase" evidence="1">
    <location>
        <begin position="1"/>
        <end position="147"/>
    </location>
</feature>
<evidence type="ECO:0000259" key="1">
    <source>
        <dbReference type="PROSITE" id="PS51186"/>
    </source>
</evidence>
<accession>A0A7X3FEQ5</accession>
<dbReference type="InterPro" id="IPR000182">
    <property type="entry name" value="GNAT_dom"/>
</dbReference>
<dbReference type="CDD" id="cd04301">
    <property type="entry name" value="NAT_SF"/>
    <property type="match status" value="1"/>
</dbReference>
<dbReference type="RefSeq" id="WP_157332379.1">
    <property type="nucleotide sequence ID" value="NZ_RHLK01000001.1"/>
</dbReference>
<dbReference type="AlphaFoldDB" id="A0A7X3FEQ5"/>
<evidence type="ECO:0000313" key="3">
    <source>
        <dbReference type="Proteomes" id="UP000490800"/>
    </source>
</evidence>
<keyword evidence="2" id="KW-0808">Transferase</keyword>
<gene>
    <name evidence="2" type="ORF">EDM21_01900</name>
</gene>